<gene>
    <name evidence="2" type="ORF">PG994_009604</name>
</gene>
<evidence type="ECO:0000313" key="2">
    <source>
        <dbReference type="EMBL" id="KAK8054537.1"/>
    </source>
</evidence>
<feature type="compositionally biased region" description="Basic and acidic residues" evidence="1">
    <location>
        <begin position="1"/>
        <end position="16"/>
    </location>
</feature>
<dbReference type="EMBL" id="JAQQWL010000010">
    <property type="protein sequence ID" value="KAK8054537.1"/>
    <property type="molecule type" value="Genomic_DNA"/>
</dbReference>
<evidence type="ECO:0008006" key="4">
    <source>
        <dbReference type="Google" id="ProtNLM"/>
    </source>
</evidence>
<organism evidence="2 3">
    <name type="scientific">Apiospora phragmitis</name>
    <dbReference type="NCBI Taxonomy" id="2905665"/>
    <lineage>
        <taxon>Eukaryota</taxon>
        <taxon>Fungi</taxon>
        <taxon>Dikarya</taxon>
        <taxon>Ascomycota</taxon>
        <taxon>Pezizomycotina</taxon>
        <taxon>Sordariomycetes</taxon>
        <taxon>Xylariomycetidae</taxon>
        <taxon>Amphisphaeriales</taxon>
        <taxon>Apiosporaceae</taxon>
        <taxon>Apiospora</taxon>
    </lineage>
</organism>
<evidence type="ECO:0000256" key="1">
    <source>
        <dbReference type="SAM" id="MobiDB-lite"/>
    </source>
</evidence>
<reference evidence="2 3" key="1">
    <citation type="submission" date="2023-01" db="EMBL/GenBank/DDBJ databases">
        <title>Analysis of 21 Apiospora genomes using comparative genomics revels a genus with tremendous synthesis potential of carbohydrate active enzymes and secondary metabolites.</title>
        <authorList>
            <person name="Sorensen T."/>
        </authorList>
    </citation>
    <scope>NUCLEOTIDE SEQUENCE [LARGE SCALE GENOMIC DNA]</scope>
    <source>
        <strain evidence="2 3">CBS 135458</strain>
    </source>
</reference>
<accession>A0ABR1U6K0</accession>
<dbReference type="Proteomes" id="UP001480595">
    <property type="component" value="Unassembled WGS sequence"/>
</dbReference>
<proteinExistence type="predicted"/>
<feature type="region of interest" description="Disordered" evidence="1">
    <location>
        <begin position="1"/>
        <end position="33"/>
    </location>
</feature>
<dbReference type="GeneID" id="92094076"/>
<keyword evidence="3" id="KW-1185">Reference proteome</keyword>
<comment type="caution">
    <text evidence="2">The sequence shown here is derived from an EMBL/GenBank/DDBJ whole genome shotgun (WGS) entry which is preliminary data.</text>
</comment>
<sequence length="300" mass="33388">MDAEQEQKRRRERGREAQAAFRKRQAKAAKSIQEENKQLREAIESIVQAARKEDRSELVSAVRTAAGTVGMEAKHLELSAADNTAISTDARTDCPNYDPSTHAHNAAIGSALGSVGASKNRVTPPSAWSRLYRPPATIGNFWSCEELWSIMRRSTAHSKSLSRVGPEFWHTMAKAARQRYLQDDRVHGIYLPATECSSLAAMRSMVEKDYASEGKDASAWLLPKDVEERVRRGLGSEMFKRLEKAAQAPESSQAHRAVKGTIHKMVHAFVCFGDGPSWNVNFVDLVFGEWAALETQMLKC</sequence>
<protein>
    <recommendedName>
        <fullName evidence="4">BZIP domain-containing protein</fullName>
    </recommendedName>
</protein>
<dbReference type="RefSeq" id="XP_066713183.1">
    <property type="nucleotide sequence ID" value="XM_066861013.1"/>
</dbReference>
<name>A0ABR1U6K0_9PEZI</name>
<evidence type="ECO:0000313" key="3">
    <source>
        <dbReference type="Proteomes" id="UP001480595"/>
    </source>
</evidence>